<proteinExistence type="predicted"/>
<organism evidence="3 4">
    <name type="scientific">Diplogelasinospora grovesii</name>
    <dbReference type="NCBI Taxonomy" id="303347"/>
    <lineage>
        <taxon>Eukaryota</taxon>
        <taxon>Fungi</taxon>
        <taxon>Dikarya</taxon>
        <taxon>Ascomycota</taxon>
        <taxon>Pezizomycotina</taxon>
        <taxon>Sordariomycetes</taxon>
        <taxon>Sordariomycetidae</taxon>
        <taxon>Sordariales</taxon>
        <taxon>Diplogelasinosporaceae</taxon>
        <taxon>Diplogelasinospora</taxon>
    </lineage>
</organism>
<dbReference type="Pfam" id="PF21762">
    <property type="entry name" value="DEDDh_C"/>
    <property type="match status" value="1"/>
</dbReference>
<sequence length="382" mass="42686">MASYSVASTLVGNSNERELLRRIWADADSKPTMFAAIDTEYGSDYITELGVSTRSKRSPTTGRHIVVASTIGQKRSPKRFSFGLSESVRREIDLRGILDRVFSELRIMADVVVLTGHDVITDINNLTKSCGWTVPSGVIVLDTLHIWRSWTDTIRDGNLRQALHTFGISPASDQPLHNAGNDAWFSLELLARMAEHPVGLPMPAIVPRPENLPTTPTPLKQRRSRRLLGKSPVAPSYEYPLRWVQATFTVGMPVPVTGVKRSFECIDLTSDTSPSPEPPVLVQSRTNKKRRLEGKKEIIDLTDDTPPPMSIPDNATASLCPQGLQSEKCDTGTLEANVYNSGIERLEIRRDKEVTEDPLVREQRQRLAALRWSTEHFQLDRP</sequence>
<dbReference type="InterPro" id="IPR012337">
    <property type="entry name" value="RNaseH-like_sf"/>
</dbReference>
<feature type="region of interest" description="Disordered" evidence="1">
    <location>
        <begin position="205"/>
        <end position="227"/>
    </location>
</feature>
<dbReference type="InterPro" id="IPR040151">
    <property type="entry name" value="Gfd2/YDR514C-like"/>
</dbReference>
<feature type="domain" description="Gfd2/YDR514C-like C-terminal" evidence="2">
    <location>
        <begin position="76"/>
        <end position="193"/>
    </location>
</feature>
<evidence type="ECO:0000313" key="3">
    <source>
        <dbReference type="EMBL" id="KAK3944006.1"/>
    </source>
</evidence>
<comment type="caution">
    <text evidence="3">The sequence shown here is derived from an EMBL/GenBank/DDBJ whole genome shotgun (WGS) entry which is preliminary data.</text>
</comment>
<keyword evidence="4" id="KW-1185">Reference proteome</keyword>
<evidence type="ECO:0000256" key="1">
    <source>
        <dbReference type="SAM" id="MobiDB-lite"/>
    </source>
</evidence>
<reference evidence="4" key="1">
    <citation type="journal article" date="2023" name="Mol. Phylogenet. Evol.">
        <title>Genome-scale phylogeny and comparative genomics of the fungal order Sordariales.</title>
        <authorList>
            <person name="Hensen N."/>
            <person name="Bonometti L."/>
            <person name="Westerberg I."/>
            <person name="Brannstrom I.O."/>
            <person name="Guillou S."/>
            <person name="Cros-Aarteil S."/>
            <person name="Calhoun S."/>
            <person name="Haridas S."/>
            <person name="Kuo A."/>
            <person name="Mondo S."/>
            <person name="Pangilinan J."/>
            <person name="Riley R."/>
            <person name="LaButti K."/>
            <person name="Andreopoulos B."/>
            <person name="Lipzen A."/>
            <person name="Chen C."/>
            <person name="Yan M."/>
            <person name="Daum C."/>
            <person name="Ng V."/>
            <person name="Clum A."/>
            <person name="Steindorff A."/>
            <person name="Ohm R.A."/>
            <person name="Martin F."/>
            <person name="Silar P."/>
            <person name="Natvig D.O."/>
            <person name="Lalanne C."/>
            <person name="Gautier V."/>
            <person name="Ament-Velasquez S.L."/>
            <person name="Kruys A."/>
            <person name="Hutchinson M.I."/>
            <person name="Powell A.J."/>
            <person name="Barry K."/>
            <person name="Miller A.N."/>
            <person name="Grigoriev I.V."/>
            <person name="Debuchy R."/>
            <person name="Gladieux P."/>
            <person name="Hiltunen Thoren M."/>
            <person name="Johannesson H."/>
        </authorList>
    </citation>
    <scope>NUCLEOTIDE SEQUENCE [LARGE SCALE GENOMIC DNA]</scope>
    <source>
        <strain evidence="4">CBS 340.73</strain>
    </source>
</reference>
<feature type="region of interest" description="Disordered" evidence="1">
    <location>
        <begin position="270"/>
        <end position="289"/>
    </location>
</feature>
<dbReference type="PANTHER" id="PTHR28083:SF1">
    <property type="entry name" value="GOOD FOR FULL DBP5 ACTIVITY PROTEIN 2"/>
    <property type="match status" value="1"/>
</dbReference>
<dbReference type="AlphaFoldDB" id="A0AAN6NF69"/>
<gene>
    <name evidence="3" type="ORF">QBC46DRAFT_306247</name>
</gene>
<dbReference type="GO" id="GO:0003676">
    <property type="term" value="F:nucleic acid binding"/>
    <property type="evidence" value="ECO:0007669"/>
    <property type="project" value="InterPro"/>
</dbReference>
<protein>
    <recommendedName>
        <fullName evidence="2">Gfd2/YDR514C-like C-terminal domain-containing protein</fullName>
    </recommendedName>
</protein>
<accession>A0AAN6NF69</accession>
<dbReference type="EMBL" id="MU853762">
    <property type="protein sequence ID" value="KAK3944006.1"/>
    <property type="molecule type" value="Genomic_DNA"/>
</dbReference>
<dbReference type="InterPro" id="IPR048519">
    <property type="entry name" value="Gfd2/YDR514C-like_C"/>
</dbReference>
<dbReference type="GO" id="GO:0005634">
    <property type="term" value="C:nucleus"/>
    <property type="evidence" value="ECO:0007669"/>
    <property type="project" value="TreeGrafter"/>
</dbReference>
<name>A0AAN6NF69_9PEZI</name>
<evidence type="ECO:0000259" key="2">
    <source>
        <dbReference type="Pfam" id="PF21762"/>
    </source>
</evidence>
<dbReference type="SUPFAM" id="SSF53098">
    <property type="entry name" value="Ribonuclease H-like"/>
    <property type="match status" value="1"/>
</dbReference>
<dbReference type="Proteomes" id="UP001303473">
    <property type="component" value="Unassembled WGS sequence"/>
</dbReference>
<dbReference type="PANTHER" id="PTHR28083">
    <property type="entry name" value="GOOD FOR FULL DBP5 ACTIVITY PROTEIN 2"/>
    <property type="match status" value="1"/>
</dbReference>
<dbReference type="InterPro" id="IPR036397">
    <property type="entry name" value="RNaseH_sf"/>
</dbReference>
<evidence type="ECO:0000313" key="4">
    <source>
        <dbReference type="Proteomes" id="UP001303473"/>
    </source>
</evidence>
<dbReference type="Gene3D" id="3.30.420.10">
    <property type="entry name" value="Ribonuclease H-like superfamily/Ribonuclease H"/>
    <property type="match status" value="1"/>
</dbReference>